<dbReference type="GO" id="GO:0017057">
    <property type="term" value="F:6-phosphogluconolactonase activity"/>
    <property type="evidence" value="ECO:0007669"/>
    <property type="project" value="TreeGrafter"/>
</dbReference>
<dbReference type="InterPro" id="IPR015943">
    <property type="entry name" value="WD40/YVTN_repeat-like_dom_sf"/>
</dbReference>
<keyword evidence="2" id="KW-0119">Carbohydrate metabolism</keyword>
<dbReference type="SUPFAM" id="SSF51004">
    <property type="entry name" value="C-terminal (heme d1) domain of cytochrome cd1-nitrite reductase"/>
    <property type="match status" value="1"/>
</dbReference>
<evidence type="ECO:0000313" key="3">
    <source>
        <dbReference type="EMBL" id="PJJ75812.1"/>
    </source>
</evidence>
<dbReference type="Proteomes" id="UP000230000">
    <property type="component" value="Unassembled WGS sequence"/>
</dbReference>
<dbReference type="Gene3D" id="2.130.10.10">
    <property type="entry name" value="YVTN repeat-like/Quinoprotein amine dehydrogenase"/>
    <property type="match status" value="1"/>
</dbReference>
<dbReference type="InterPro" id="IPR019405">
    <property type="entry name" value="Lactonase_7-beta_prop"/>
</dbReference>
<dbReference type="PANTHER" id="PTHR30344">
    <property type="entry name" value="6-PHOSPHOGLUCONOLACTONASE-RELATED"/>
    <property type="match status" value="1"/>
</dbReference>
<dbReference type="GO" id="GO:0005829">
    <property type="term" value="C:cytosol"/>
    <property type="evidence" value="ECO:0007669"/>
    <property type="project" value="TreeGrafter"/>
</dbReference>
<evidence type="ECO:0000256" key="2">
    <source>
        <dbReference type="ARBA" id="ARBA00022526"/>
    </source>
</evidence>
<dbReference type="RefSeq" id="WP_100314368.1">
    <property type="nucleotide sequence ID" value="NZ_PGFG01000001.1"/>
</dbReference>
<keyword evidence="4" id="KW-1185">Reference proteome</keyword>
<name>A0A2M9CV80_9BACT</name>
<dbReference type="InterPro" id="IPR050282">
    <property type="entry name" value="Cycloisomerase_2"/>
</dbReference>
<accession>A0A2M9CV80</accession>
<keyword evidence="2" id="KW-0313">Glucose metabolism</keyword>
<gene>
    <name evidence="3" type="ORF">BXY57_1402</name>
</gene>
<dbReference type="FunFam" id="2.130.10.10:FF:000306">
    <property type="entry name" value="3-carboxymuconate cyclase"/>
    <property type="match status" value="1"/>
</dbReference>
<organism evidence="3 4">
    <name type="scientific">Thermoflavifilum aggregans</name>
    <dbReference type="NCBI Taxonomy" id="454188"/>
    <lineage>
        <taxon>Bacteria</taxon>
        <taxon>Pseudomonadati</taxon>
        <taxon>Bacteroidota</taxon>
        <taxon>Chitinophagia</taxon>
        <taxon>Chitinophagales</taxon>
        <taxon>Chitinophagaceae</taxon>
        <taxon>Thermoflavifilum</taxon>
    </lineage>
</organism>
<dbReference type="InterPro" id="IPR011048">
    <property type="entry name" value="Haem_d1_sf"/>
</dbReference>
<dbReference type="EMBL" id="PGFG01000001">
    <property type="protein sequence ID" value="PJJ75812.1"/>
    <property type="molecule type" value="Genomic_DNA"/>
</dbReference>
<dbReference type="OrthoDB" id="9790815at2"/>
<comment type="similarity">
    <text evidence="1">Belongs to the cycloisomerase 2 family.</text>
</comment>
<dbReference type="AlphaFoldDB" id="A0A2M9CV80"/>
<proteinExistence type="inferred from homology"/>
<sequence>MLTNPSIGSLRRLMVFLLATFLLFLAWPSEAQTHHHTDLLFVGTYCPADSQGIFVYAFDSQTGKEHLLNAVSGIENPSFLTLSPDHRFLYAVSETHGANGGHVFAYRWDAQQAKLHLLNQQPSGGKDPCHLTTDHTGKWLLVANYTSGSIAVLPIRPDGSLGAPVQVIQHQGHGPNPQRQEGPHVHFVNVTPDNRFVLVSDLGLDKVFIYRFDARTGKLTPAPQPYVQVDPDAGPRHQAFSSDYRFLYLIQEMGWKITAFQYHEGQLKAIQTVSTVEPDFHGSNTAADIHLSPDGRFLYASNRGVLNDIVIFAVYPSTGELKKIDQVASGGKTPRNFVISPDGRWLLVGHQDADQIVLFRRNTENGMLTRAGAWYRPRAVCLKMLEE</sequence>
<evidence type="ECO:0000256" key="1">
    <source>
        <dbReference type="ARBA" id="ARBA00005564"/>
    </source>
</evidence>
<dbReference type="PANTHER" id="PTHR30344:SF1">
    <property type="entry name" value="6-PHOSPHOGLUCONOLACTONASE"/>
    <property type="match status" value="1"/>
</dbReference>
<dbReference type="GO" id="GO:0006006">
    <property type="term" value="P:glucose metabolic process"/>
    <property type="evidence" value="ECO:0007669"/>
    <property type="project" value="UniProtKB-KW"/>
</dbReference>
<reference evidence="3 4" key="1">
    <citation type="submission" date="2017-11" db="EMBL/GenBank/DDBJ databases">
        <title>Genomic Encyclopedia of Archaeal and Bacterial Type Strains, Phase II (KMG-II): From Individual Species to Whole Genera.</title>
        <authorList>
            <person name="Goeker M."/>
        </authorList>
    </citation>
    <scope>NUCLEOTIDE SEQUENCE [LARGE SCALE GENOMIC DNA]</scope>
    <source>
        <strain evidence="3 4">DSM 27268</strain>
    </source>
</reference>
<evidence type="ECO:0000313" key="4">
    <source>
        <dbReference type="Proteomes" id="UP000230000"/>
    </source>
</evidence>
<comment type="caution">
    <text evidence="3">The sequence shown here is derived from an EMBL/GenBank/DDBJ whole genome shotgun (WGS) entry which is preliminary data.</text>
</comment>
<dbReference type="Pfam" id="PF10282">
    <property type="entry name" value="Lactonase"/>
    <property type="match status" value="1"/>
</dbReference>
<protein>
    <submittedName>
        <fullName evidence="3">6-phosphogluconolactonase</fullName>
    </submittedName>
</protein>